<proteinExistence type="predicted"/>
<dbReference type="PANTHER" id="PTHR33018:SF31">
    <property type="entry name" value="TRANSPOSASE, PTTA_EN_SPM, PLANT"/>
    <property type="match status" value="1"/>
</dbReference>
<evidence type="ECO:0000313" key="3">
    <source>
        <dbReference type="Proteomes" id="UP001202328"/>
    </source>
</evidence>
<dbReference type="PANTHER" id="PTHR33018">
    <property type="entry name" value="OS10G0338966 PROTEIN-RELATED"/>
    <property type="match status" value="1"/>
</dbReference>
<evidence type="ECO:0000256" key="1">
    <source>
        <dbReference type="SAM" id="MobiDB-lite"/>
    </source>
</evidence>
<dbReference type="AlphaFoldDB" id="A0AAD4XGH7"/>
<name>A0AAD4XGH7_9MAGN</name>
<protein>
    <submittedName>
        <fullName evidence="2">Uncharacterized protein</fullName>
    </submittedName>
</protein>
<evidence type="ECO:0000313" key="2">
    <source>
        <dbReference type="EMBL" id="KAI3909073.1"/>
    </source>
</evidence>
<gene>
    <name evidence="2" type="ORF">MKW98_011434</name>
</gene>
<reference evidence="2" key="1">
    <citation type="submission" date="2022-04" db="EMBL/GenBank/DDBJ databases">
        <title>A functionally conserved STORR gene fusion in Papaver species that diverged 16.8 million years ago.</title>
        <authorList>
            <person name="Catania T."/>
        </authorList>
    </citation>
    <scope>NUCLEOTIDE SEQUENCE</scope>
    <source>
        <strain evidence="2">S-188037</strain>
    </source>
</reference>
<feature type="region of interest" description="Disordered" evidence="1">
    <location>
        <begin position="174"/>
        <end position="193"/>
    </location>
</feature>
<accession>A0AAD4XGH7</accession>
<comment type="caution">
    <text evidence="2">The sequence shown here is derived from an EMBL/GenBank/DDBJ whole genome shotgun (WGS) entry which is preliminary data.</text>
</comment>
<organism evidence="2 3">
    <name type="scientific">Papaver atlanticum</name>
    <dbReference type="NCBI Taxonomy" id="357466"/>
    <lineage>
        <taxon>Eukaryota</taxon>
        <taxon>Viridiplantae</taxon>
        <taxon>Streptophyta</taxon>
        <taxon>Embryophyta</taxon>
        <taxon>Tracheophyta</taxon>
        <taxon>Spermatophyta</taxon>
        <taxon>Magnoliopsida</taxon>
        <taxon>Ranunculales</taxon>
        <taxon>Papaveraceae</taxon>
        <taxon>Papaveroideae</taxon>
        <taxon>Papaver</taxon>
    </lineage>
</organism>
<keyword evidence="3" id="KW-1185">Reference proteome</keyword>
<sequence length="258" mass="28454">MEQLVSEKKRGDLSSDGLDRSILWKKAREDKNEIIPHDATKERAEAIDKLTEQVKEGSLVTSGSNDILTLALGTAEHSGNVRGMGKFISQGSYFHTARPKMQEEREARLRVEAELCQTKQRLARVEEQLALVLQTQGGSAPSCHSANTESSSEIACGTGAEASIYTHQNHSAASKLSSSAGSSPKIVKDSEDKGVDDEITQKKHNIGIGKVHLLLWLKERSFVQRALICYTMSVLVKEMTKGQEILDGLKVFWYTQLV</sequence>
<dbReference type="EMBL" id="JAJJMB010010393">
    <property type="protein sequence ID" value="KAI3909073.1"/>
    <property type="molecule type" value="Genomic_DNA"/>
</dbReference>
<feature type="compositionally biased region" description="Low complexity" evidence="1">
    <location>
        <begin position="174"/>
        <end position="183"/>
    </location>
</feature>
<dbReference type="Proteomes" id="UP001202328">
    <property type="component" value="Unassembled WGS sequence"/>
</dbReference>